<feature type="compositionally biased region" description="Polar residues" evidence="1">
    <location>
        <begin position="41"/>
        <end position="57"/>
    </location>
</feature>
<keyword evidence="3" id="KW-1185">Reference proteome</keyword>
<feature type="region of interest" description="Disordered" evidence="1">
    <location>
        <begin position="1"/>
        <end position="58"/>
    </location>
</feature>
<comment type="caution">
    <text evidence="2">The sequence shown here is derived from an EMBL/GenBank/DDBJ whole genome shotgun (WGS) entry which is preliminary data.</text>
</comment>
<evidence type="ECO:0000313" key="3">
    <source>
        <dbReference type="Proteomes" id="UP001341840"/>
    </source>
</evidence>
<accession>A0ABU6Z9C9</accession>
<reference evidence="2 3" key="1">
    <citation type="journal article" date="2023" name="Plants (Basel)">
        <title>Bridging the Gap: Combining Genomics and Transcriptomics Approaches to Understand Stylosanthes scabra, an Orphan Legume from the Brazilian Caatinga.</title>
        <authorList>
            <person name="Ferreira-Neto J.R.C."/>
            <person name="da Silva M.D."/>
            <person name="Binneck E."/>
            <person name="de Melo N.F."/>
            <person name="da Silva R.H."/>
            <person name="de Melo A.L.T.M."/>
            <person name="Pandolfi V."/>
            <person name="Bustamante F.O."/>
            <person name="Brasileiro-Vidal A.C."/>
            <person name="Benko-Iseppon A.M."/>
        </authorList>
    </citation>
    <scope>NUCLEOTIDE SEQUENCE [LARGE SCALE GENOMIC DNA]</scope>
    <source>
        <tissue evidence="2">Leaves</tissue>
    </source>
</reference>
<gene>
    <name evidence="2" type="ORF">PIB30_030528</name>
</gene>
<name>A0ABU6Z9C9_9FABA</name>
<organism evidence="2 3">
    <name type="scientific">Stylosanthes scabra</name>
    <dbReference type="NCBI Taxonomy" id="79078"/>
    <lineage>
        <taxon>Eukaryota</taxon>
        <taxon>Viridiplantae</taxon>
        <taxon>Streptophyta</taxon>
        <taxon>Embryophyta</taxon>
        <taxon>Tracheophyta</taxon>
        <taxon>Spermatophyta</taxon>
        <taxon>Magnoliopsida</taxon>
        <taxon>eudicotyledons</taxon>
        <taxon>Gunneridae</taxon>
        <taxon>Pentapetalae</taxon>
        <taxon>rosids</taxon>
        <taxon>fabids</taxon>
        <taxon>Fabales</taxon>
        <taxon>Fabaceae</taxon>
        <taxon>Papilionoideae</taxon>
        <taxon>50 kb inversion clade</taxon>
        <taxon>dalbergioids sensu lato</taxon>
        <taxon>Dalbergieae</taxon>
        <taxon>Pterocarpus clade</taxon>
        <taxon>Stylosanthes</taxon>
    </lineage>
</organism>
<sequence>MRRRFWKRKQEPEDEDPPEDGSAEIKSSENNFVHPSDDRGSASNESRSMNSEIQPVNSEIRLVNSEIRSAIPGAPGTNEYNYKQNRDLLHGLKLKGPGFESCIMRKAIHLSGDLLSLVKFGSG</sequence>
<dbReference type="EMBL" id="JASCZI010271988">
    <property type="protein sequence ID" value="MED6218866.1"/>
    <property type="molecule type" value="Genomic_DNA"/>
</dbReference>
<proteinExistence type="predicted"/>
<protein>
    <submittedName>
        <fullName evidence="2">Uncharacterized protein</fullName>
    </submittedName>
</protein>
<feature type="compositionally biased region" description="Acidic residues" evidence="1">
    <location>
        <begin position="12"/>
        <end position="22"/>
    </location>
</feature>
<evidence type="ECO:0000313" key="2">
    <source>
        <dbReference type="EMBL" id="MED6218866.1"/>
    </source>
</evidence>
<dbReference type="Proteomes" id="UP001341840">
    <property type="component" value="Unassembled WGS sequence"/>
</dbReference>
<evidence type="ECO:0000256" key="1">
    <source>
        <dbReference type="SAM" id="MobiDB-lite"/>
    </source>
</evidence>